<keyword evidence="6" id="KW-1185">Reference proteome</keyword>
<evidence type="ECO:0000313" key="5">
    <source>
        <dbReference type="EMBL" id="GAM33807.1"/>
    </source>
</evidence>
<protein>
    <recommendedName>
        <fullName evidence="4">AMP-dependent synthetase/ligase domain-containing protein</fullName>
    </recommendedName>
</protein>
<dbReference type="SUPFAM" id="SSF56801">
    <property type="entry name" value="Acetyl-CoA synthetase-like"/>
    <property type="match status" value="1"/>
</dbReference>
<dbReference type="Pfam" id="PF00501">
    <property type="entry name" value="AMP-binding"/>
    <property type="match status" value="1"/>
</dbReference>
<feature type="transmembrane region" description="Helical" evidence="3">
    <location>
        <begin position="52"/>
        <end position="73"/>
    </location>
</feature>
<gene>
    <name evidence="5" type="ORF">TCE0_013r00976</name>
</gene>
<proteinExistence type="inferred from homology"/>
<keyword evidence="3" id="KW-0472">Membrane</keyword>
<dbReference type="GO" id="GO:0019748">
    <property type="term" value="P:secondary metabolic process"/>
    <property type="evidence" value="ECO:0007669"/>
    <property type="project" value="TreeGrafter"/>
</dbReference>
<feature type="domain" description="AMP-dependent synthetase/ligase" evidence="4">
    <location>
        <begin position="260"/>
        <end position="627"/>
    </location>
</feature>
<keyword evidence="3" id="KW-1133">Transmembrane helix</keyword>
<dbReference type="PANTHER" id="PTHR24096:SF149">
    <property type="entry name" value="AMP-BINDING DOMAIN-CONTAINING PROTEIN-RELATED"/>
    <property type="match status" value="1"/>
</dbReference>
<evidence type="ECO:0000259" key="4">
    <source>
        <dbReference type="Pfam" id="PF00501"/>
    </source>
</evidence>
<dbReference type="Proteomes" id="UP000053095">
    <property type="component" value="Unassembled WGS sequence"/>
</dbReference>
<reference evidence="6" key="1">
    <citation type="journal article" date="2015" name="Genome Announc.">
        <title>Draft genome sequence of Talaromyces cellulolyticus strain Y-94, a source of lignocellulosic biomass-degrading enzymes.</title>
        <authorList>
            <person name="Fujii T."/>
            <person name="Koike H."/>
            <person name="Sawayama S."/>
            <person name="Yano S."/>
            <person name="Inoue H."/>
        </authorList>
    </citation>
    <scope>NUCLEOTIDE SEQUENCE [LARGE SCALE GENOMIC DNA]</scope>
    <source>
        <strain evidence="6">Y-94</strain>
    </source>
</reference>
<evidence type="ECO:0000256" key="2">
    <source>
        <dbReference type="ARBA" id="ARBA00022598"/>
    </source>
</evidence>
<keyword evidence="2" id="KW-0436">Ligase</keyword>
<dbReference type="EMBL" id="DF933809">
    <property type="protein sequence ID" value="GAM33807.1"/>
    <property type="molecule type" value="Genomic_DNA"/>
</dbReference>
<keyword evidence="3" id="KW-0812">Transmembrane</keyword>
<dbReference type="InterPro" id="IPR042099">
    <property type="entry name" value="ANL_N_sf"/>
</dbReference>
<dbReference type="AlphaFoldDB" id="A0A698XLH6"/>
<dbReference type="Gene3D" id="3.30.300.30">
    <property type="match status" value="1"/>
</dbReference>
<dbReference type="InterPro" id="IPR020845">
    <property type="entry name" value="AMP-binding_CS"/>
</dbReference>
<dbReference type="GO" id="GO:0016405">
    <property type="term" value="F:CoA-ligase activity"/>
    <property type="evidence" value="ECO:0007669"/>
    <property type="project" value="TreeGrafter"/>
</dbReference>
<name>A0A698XLH6_TALPI</name>
<sequence length="784" mass="85410">MSTTGLQATAVVTGSFLSGAMMSLSLFAVPVFLDTTTESPQLFFQWVRMYHYGHMALPTMAVSTFLLYSYTAIKKRSAKQPWRRWLIAGVTTLTMVPFTWLVMVPTNNELFRLQKVSLLEPTVMAIAEAKELKIQENKNTGVDDNLAEVNGGVWEQSSVFAHIEQGLKKNPDGPAVISTFQSADALPYLVSGESQKATIIETPVIQNTSPPKSSVSPFQNGAFSPLQFGAFTQPVATEERKSEEPKPVVQEETKVKIPSECLTITYNQLHRTALKLAAGMIANGVKPDTKMLMLIPNGGEYTLLLWACILLRITYISLDPEMLDISGFTILKATIQTLKPQIVVAPDAITGKSVDVAISELRLPKPLTLCLSSLRSRNWKPLSDLVHEAMKCPIDEDALVAAARNDNPTRIHSIMFTSGTSGIPKGCPMRISNMSHMLHSQSWLVDAETGTFALQQPHNSRGIAPAQTMQTWKAGGAVVMTGQEFNVKDALDAITKLKVTFIVLTPPMVHEMAVELATNPVDVSSVRRIQVGGDAITKGLLLKTASIFPKAQVCVNHGMTEGGGSFMWPFFETPISSIPFFGEICPIGVVAPGATIRVWDTDKNTVVKKGQLGELHVTSGSLIKHYFGGRSETSFYDDHGVRWFNTGDVAMVNEDGLVSILGRRKDMIKRGGVGIMPAALESSIAAFTGSQTIVVPITHPVVGHEPFAVLGSYNGKTQEQIKEHVRSVFGKDYALGGLASLKELGLLEFPVNQTHKIVKSKVQEDVERHLSRLSAVKVRAEGGN</sequence>
<dbReference type="Gene3D" id="3.40.50.12780">
    <property type="entry name" value="N-terminal domain of ligase-like"/>
    <property type="match status" value="1"/>
</dbReference>
<evidence type="ECO:0000256" key="3">
    <source>
        <dbReference type="SAM" id="Phobius"/>
    </source>
</evidence>
<dbReference type="Pfam" id="PF08592">
    <property type="entry name" value="Anthrone_oxy"/>
    <property type="match status" value="1"/>
</dbReference>
<evidence type="ECO:0000313" key="6">
    <source>
        <dbReference type="Proteomes" id="UP000053095"/>
    </source>
</evidence>
<comment type="similarity">
    <text evidence="1">Belongs to the ATP-dependent AMP-binding enzyme family.</text>
</comment>
<dbReference type="CDD" id="cd04433">
    <property type="entry name" value="AFD_class_I"/>
    <property type="match status" value="1"/>
</dbReference>
<accession>A0A698XLH6</accession>
<evidence type="ECO:0000256" key="1">
    <source>
        <dbReference type="ARBA" id="ARBA00006432"/>
    </source>
</evidence>
<dbReference type="PROSITE" id="PS00455">
    <property type="entry name" value="AMP_BINDING"/>
    <property type="match status" value="1"/>
</dbReference>
<dbReference type="PANTHER" id="PTHR24096">
    <property type="entry name" value="LONG-CHAIN-FATTY-ACID--COA LIGASE"/>
    <property type="match status" value="1"/>
</dbReference>
<dbReference type="InterPro" id="IPR045851">
    <property type="entry name" value="AMP-bd_C_sf"/>
</dbReference>
<organism evidence="5 6">
    <name type="scientific">Talaromyces pinophilus</name>
    <name type="common">Penicillium pinophilum</name>
    <dbReference type="NCBI Taxonomy" id="128442"/>
    <lineage>
        <taxon>Eukaryota</taxon>
        <taxon>Fungi</taxon>
        <taxon>Dikarya</taxon>
        <taxon>Ascomycota</taxon>
        <taxon>Pezizomycotina</taxon>
        <taxon>Eurotiomycetes</taxon>
        <taxon>Eurotiomycetidae</taxon>
        <taxon>Eurotiales</taxon>
        <taxon>Trichocomaceae</taxon>
        <taxon>Talaromyces</taxon>
        <taxon>Talaromyces sect. Talaromyces</taxon>
    </lineage>
</organism>
<dbReference type="InterPro" id="IPR000873">
    <property type="entry name" value="AMP-dep_synth/lig_dom"/>
</dbReference>
<dbReference type="InterPro" id="IPR013901">
    <property type="entry name" value="Anthrone_oxy"/>
</dbReference>
<feature type="transmembrane region" description="Helical" evidence="3">
    <location>
        <begin position="85"/>
        <end position="103"/>
    </location>
</feature>